<feature type="region of interest" description="Disordered" evidence="1">
    <location>
        <begin position="1"/>
        <end position="82"/>
    </location>
</feature>
<protein>
    <submittedName>
        <fullName evidence="3">Uncharacterized protein</fullName>
    </submittedName>
</protein>
<accession>A0A914UYA9</accession>
<proteinExistence type="predicted"/>
<evidence type="ECO:0000313" key="2">
    <source>
        <dbReference type="Proteomes" id="UP000887566"/>
    </source>
</evidence>
<name>A0A914UYA9_9BILA</name>
<evidence type="ECO:0000256" key="1">
    <source>
        <dbReference type="SAM" id="MobiDB-lite"/>
    </source>
</evidence>
<organism evidence="2 3">
    <name type="scientific">Plectus sambesii</name>
    <dbReference type="NCBI Taxonomy" id="2011161"/>
    <lineage>
        <taxon>Eukaryota</taxon>
        <taxon>Metazoa</taxon>
        <taxon>Ecdysozoa</taxon>
        <taxon>Nematoda</taxon>
        <taxon>Chromadorea</taxon>
        <taxon>Plectida</taxon>
        <taxon>Plectina</taxon>
        <taxon>Plectoidea</taxon>
        <taxon>Plectidae</taxon>
        <taxon>Plectus</taxon>
    </lineage>
</organism>
<reference evidence="3" key="1">
    <citation type="submission" date="2022-11" db="UniProtKB">
        <authorList>
            <consortium name="WormBaseParasite"/>
        </authorList>
    </citation>
    <scope>IDENTIFICATION</scope>
</reference>
<sequence>MPTAFSPPDCASLKSLASRPNELTANDRRFNARRRTAVTHADRRRRRRRRLAADALHSSHRPLAPPLKTAESAGTATPLSPMAARHLRNLIAYRSSAHAASRSEGQRRKYSPSEHAGSLPPDVETTTTRGVSSGNVLANSLGDPSLVASRSTEDT</sequence>
<dbReference type="WBParaSite" id="PSAMB.scaffold135size73867.g2550.t1">
    <property type="protein sequence ID" value="PSAMB.scaffold135size73867.g2550.t1"/>
    <property type="gene ID" value="PSAMB.scaffold135size73867.g2550"/>
</dbReference>
<feature type="compositionally biased region" description="Basic residues" evidence="1">
    <location>
        <begin position="31"/>
        <end position="50"/>
    </location>
</feature>
<keyword evidence="2" id="KW-1185">Reference proteome</keyword>
<dbReference type="AlphaFoldDB" id="A0A914UYA9"/>
<feature type="compositionally biased region" description="Polar residues" evidence="1">
    <location>
        <begin position="124"/>
        <end position="138"/>
    </location>
</feature>
<feature type="region of interest" description="Disordered" evidence="1">
    <location>
        <begin position="95"/>
        <end position="155"/>
    </location>
</feature>
<dbReference type="Proteomes" id="UP000887566">
    <property type="component" value="Unplaced"/>
</dbReference>
<evidence type="ECO:0000313" key="3">
    <source>
        <dbReference type="WBParaSite" id="PSAMB.scaffold135size73867.g2550.t1"/>
    </source>
</evidence>